<dbReference type="Proteomes" id="UP000245999">
    <property type="component" value="Chromosome"/>
</dbReference>
<keyword evidence="2" id="KW-1185">Reference proteome</keyword>
<sequence length="79" mass="8457">MTLTDSARVLLRQAQSTCRGQAGYVPVTVLLMLDHGRPAAAIAQDLGLDVSSVYRYAQTYRLQGLRGYLAAEQPGTGAC</sequence>
<gene>
    <name evidence="1" type="ORF">DDQ68_09525</name>
</gene>
<dbReference type="KEGG" id="hnv:DDQ68_09525"/>
<accession>A0A2Z3GUB6</accession>
<dbReference type="Pfam" id="PF13551">
    <property type="entry name" value="HTH_29"/>
    <property type="match status" value="1"/>
</dbReference>
<evidence type="ECO:0008006" key="3">
    <source>
        <dbReference type="Google" id="ProtNLM"/>
    </source>
</evidence>
<reference evidence="2" key="1">
    <citation type="submission" date="2018-04" db="EMBL/GenBank/DDBJ databases">
        <title>Complete genome of Antarctic heterotrophic bacterium Hymenobacter nivis.</title>
        <authorList>
            <person name="Terashima M."/>
        </authorList>
    </citation>
    <scope>NUCLEOTIDE SEQUENCE [LARGE SCALE GENOMIC DNA]</scope>
    <source>
        <strain evidence="2">NBRC 111535</strain>
    </source>
</reference>
<organism evidence="1 2">
    <name type="scientific">Hymenobacter nivis</name>
    <dbReference type="NCBI Taxonomy" id="1850093"/>
    <lineage>
        <taxon>Bacteria</taxon>
        <taxon>Pseudomonadati</taxon>
        <taxon>Bacteroidota</taxon>
        <taxon>Cytophagia</taxon>
        <taxon>Cytophagales</taxon>
        <taxon>Hymenobacteraceae</taxon>
        <taxon>Hymenobacter</taxon>
    </lineage>
</organism>
<evidence type="ECO:0000313" key="2">
    <source>
        <dbReference type="Proteomes" id="UP000245999"/>
    </source>
</evidence>
<name>A0A2Z3GUB6_9BACT</name>
<protein>
    <recommendedName>
        <fullName evidence="3">Helix-turn-helix domain-containing protein</fullName>
    </recommendedName>
</protein>
<dbReference type="EMBL" id="CP029145">
    <property type="protein sequence ID" value="AWM32994.1"/>
    <property type="molecule type" value="Genomic_DNA"/>
</dbReference>
<proteinExistence type="predicted"/>
<dbReference type="AlphaFoldDB" id="A0A2Z3GUB6"/>
<evidence type="ECO:0000313" key="1">
    <source>
        <dbReference type="EMBL" id="AWM32994.1"/>
    </source>
</evidence>